<dbReference type="AlphaFoldDB" id="A0A1H9PU94"/>
<gene>
    <name evidence="2" type="ORF">SAMN02982919_02528</name>
</gene>
<name>A0A1H9PU94_9BURK</name>
<sequence>MPIYEYACQDCGHAFETLVRSNTVPACPRCQSQQLEKQLSVFATTSEAARTVPLPASPCGSCSHPGGPSACGFAGMH</sequence>
<protein>
    <submittedName>
        <fullName evidence="2">Putative regulatory protein, FmdB family</fullName>
    </submittedName>
</protein>
<dbReference type="RefSeq" id="WP_091458200.1">
    <property type="nucleotide sequence ID" value="NZ_FOGD01000009.1"/>
</dbReference>
<dbReference type="Proteomes" id="UP000199766">
    <property type="component" value="Unassembled WGS sequence"/>
</dbReference>
<accession>A0A1H9PU94</accession>
<dbReference type="EMBL" id="FOGD01000009">
    <property type="protein sequence ID" value="SER51742.1"/>
    <property type="molecule type" value="Genomic_DNA"/>
</dbReference>
<organism evidence="2 3">
    <name type="scientific">Giesbergeria anulus</name>
    <dbReference type="NCBI Taxonomy" id="180197"/>
    <lineage>
        <taxon>Bacteria</taxon>
        <taxon>Pseudomonadati</taxon>
        <taxon>Pseudomonadota</taxon>
        <taxon>Betaproteobacteria</taxon>
        <taxon>Burkholderiales</taxon>
        <taxon>Comamonadaceae</taxon>
        <taxon>Giesbergeria</taxon>
    </lineage>
</organism>
<evidence type="ECO:0000313" key="3">
    <source>
        <dbReference type="Proteomes" id="UP000199766"/>
    </source>
</evidence>
<reference evidence="2 3" key="1">
    <citation type="submission" date="2016-10" db="EMBL/GenBank/DDBJ databases">
        <authorList>
            <person name="de Groot N.N."/>
        </authorList>
    </citation>
    <scope>NUCLEOTIDE SEQUENCE [LARGE SCALE GENOMIC DNA]</scope>
    <source>
        <strain evidence="2 3">ATCC 35958</strain>
    </source>
</reference>
<dbReference type="Pfam" id="PF09723">
    <property type="entry name" value="Zn_ribbon_8"/>
    <property type="match status" value="1"/>
</dbReference>
<evidence type="ECO:0000259" key="1">
    <source>
        <dbReference type="SMART" id="SM00834"/>
    </source>
</evidence>
<dbReference type="STRING" id="180197.SAMN02982919_02528"/>
<feature type="domain" description="Putative regulatory protein FmdB zinc ribbon" evidence="1">
    <location>
        <begin position="1"/>
        <end position="40"/>
    </location>
</feature>
<dbReference type="NCBIfam" id="TIGR02605">
    <property type="entry name" value="CxxC_CxxC_SSSS"/>
    <property type="match status" value="1"/>
</dbReference>
<dbReference type="OrthoDB" id="9813321at2"/>
<evidence type="ECO:0000313" key="2">
    <source>
        <dbReference type="EMBL" id="SER51742.1"/>
    </source>
</evidence>
<keyword evidence="3" id="KW-1185">Reference proteome</keyword>
<dbReference type="SMART" id="SM00834">
    <property type="entry name" value="CxxC_CXXC_SSSS"/>
    <property type="match status" value="1"/>
</dbReference>
<proteinExistence type="predicted"/>
<dbReference type="InterPro" id="IPR013429">
    <property type="entry name" value="Regulatory_FmdB_Zinc_ribbon"/>
</dbReference>